<reference evidence="3 4" key="2">
    <citation type="submission" date="2018-11" db="EMBL/GenBank/DDBJ databases">
        <authorList>
            <consortium name="Pathogen Informatics"/>
        </authorList>
    </citation>
    <scope>NUCLEOTIDE SEQUENCE [LARGE SCALE GENOMIC DNA]</scope>
</reference>
<evidence type="ECO:0000313" key="3">
    <source>
        <dbReference type="EMBL" id="VDM34488.1"/>
    </source>
</evidence>
<accession>A0A0R3X7V8</accession>
<dbReference type="EMBL" id="UYWX01020929">
    <property type="protein sequence ID" value="VDM34488.1"/>
    <property type="molecule type" value="Genomic_DNA"/>
</dbReference>
<feature type="chain" id="PRO_5043133314" evidence="2">
    <location>
        <begin position="18"/>
        <end position="661"/>
    </location>
</feature>
<feature type="compositionally biased region" description="Low complexity" evidence="1">
    <location>
        <begin position="168"/>
        <end position="182"/>
    </location>
</feature>
<evidence type="ECO:0000313" key="4">
    <source>
        <dbReference type="Proteomes" id="UP000274429"/>
    </source>
</evidence>
<evidence type="ECO:0000313" key="5">
    <source>
        <dbReference type="WBParaSite" id="TTAC_0000963301-mRNA-1"/>
    </source>
</evidence>
<feature type="region of interest" description="Disordered" evidence="1">
    <location>
        <begin position="311"/>
        <end position="333"/>
    </location>
</feature>
<evidence type="ECO:0000256" key="2">
    <source>
        <dbReference type="SAM" id="SignalP"/>
    </source>
</evidence>
<dbReference type="WBParaSite" id="TTAC_0000963301-mRNA-1">
    <property type="protein sequence ID" value="TTAC_0000963301-mRNA-1"/>
    <property type="gene ID" value="TTAC_0000963301"/>
</dbReference>
<feature type="compositionally biased region" description="Basic and acidic residues" evidence="1">
    <location>
        <begin position="144"/>
        <end position="155"/>
    </location>
</feature>
<feature type="region of interest" description="Disordered" evidence="1">
    <location>
        <begin position="138"/>
        <end position="229"/>
    </location>
</feature>
<feature type="region of interest" description="Disordered" evidence="1">
    <location>
        <begin position="448"/>
        <end position="470"/>
    </location>
</feature>
<dbReference type="AlphaFoldDB" id="A0A0R3X7V8"/>
<gene>
    <name evidence="3" type="ORF">TTAC_LOCUS9618</name>
</gene>
<feature type="compositionally biased region" description="Polar residues" evidence="1">
    <location>
        <begin position="158"/>
        <end position="167"/>
    </location>
</feature>
<feature type="region of interest" description="Disordered" evidence="1">
    <location>
        <begin position="611"/>
        <end position="661"/>
    </location>
</feature>
<feature type="compositionally biased region" description="Acidic residues" evidence="1">
    <location>
        <begin position="646"/>
        <end position="661"/>
    </location>
</feature>
<feature type="compositionally biased region" description="Polar residues" evidence="1">
    <location>
        <begin position="574"/>
        <end position="589"/>
    </location>
</feature>
<reference evidence="5" key="1">
    <citation type="submission" date="2017-02" db="UniProtKB">
        <authorList>
            <consortium name="WormBaseParasite"/>
        </authorList>
    </citation>
    <scope>IDENTIFICATION</scope>
</reference>
<feature type="signal peptide" evidence="2">
    <location>
        <begin position="1"/>
        <end position="17"/>
    </location>
</feature>
<organism evidence="5">
    <name type="scientific">Hydatigena taeniaeformis</name>
    <name type="common">Feline tapeworm</name>
    <name type="synonym">Taenia taeniaeformis</name>
    <dbReference type="NCBI Taxonomy" id="6205"/>
    <lineage>
        <taxon>Eukaryota</taxon>
        <taxon>Metazoa</taxon>
        <taxon>Spiralia</taxon>
        <taxon>Lophotrochozoa</taxon>
        <taxon>Platyhelminthes</taxon>
        <taxon>Cestoda</taxon>
        <taxon>Eucestoda</taxon>
        <taxon>Cyclophyllidea</taxon>
        <taxon>Taeniidae</taxon>
        <taxon>Hydatigera</taxon>
    </lineage>
</organism>
<dbReference type="STRING" id="6205.A0A0R3X7V8"/>
<sequence length="661" mass="68891">MQQYLVYLLILIHLASALPTNYDDHHGTDGVTSWQSMGLGKVTPTVSAEVSIGSTYSAYGEESKVALTTPAVYVTDLVDKATEIKAKEETYNGTLFEQQTTQDGAQEGTEARSGVGNISESPVPTFVGLANGTLVEGSANDTYEESKSTKGEFMEVGKSTNEVRSTANVESSEENGSSFEGVDSNTRATGVEDYTTEPYLVKEQTSGKDVGKAPDSPVPTDPEVSEDELVKSSTYAYEEDPGKINNATIEVAGKEVVVTDIISETESSKEVGLYSGADKTTAVAVDGYTTEAQPVEEKITATDNYNDVVSKAGSGSESADKMANTMDDGSLSESGASLATISIKDDYKTEVYTGQSETGRGVGATSVSPVPTDMKPTNGAPLESSTSDAVENELETTSSDLKEIESTGGGVTGSMIEMASSEDAGLFSEDMKSVATAAVEEDYATEAYAGEEKTTAEASITTPESPVPTDRAHTDAAFVEDAISDAVGKQLTTASDDLKEVEGDDGSVLKNTADVGSTVDAELYTESMDLRPTVTEEEIHPVTGYLVGQETTKGVDEEETTVVGSVGIGSTEAMSTNSWSSNTDVSSTVAAGEGASATTDDLTVVLFEKDGHEGNGSAEGGTTERDGSDGIGLHLGSANPMTTAVLEEDYTTAADAEEVET</sequence>
<protein>
    <submittedName>
        <fullName evidence="5">Fibroin heavy chain-like</fullName>
    </submittedName>
</protein>
<feature type="region of interest" description="Disordered" evidence="1">
    <location>
        <begin position="96"/>
        <end position="123"/>
    </location>
</feature>
<evidence type="ECO:0000256" key="1">
    <source>
        <dbReference type="SAM" id="MobiDB-lite"/>
    </source>
</evidence>
<name>A0A0R3X7V8_HYDTA</name>
<keyword evidence="4" id="KW-1185">Reference proteome</keyword>
<feature type="region of interest" description="Disordered" evidence="1">
    <location>
        <begin position="353"/>
        <end position="388"/>
    </location>
</feature>
<keyword evidence="2" id="KW-0732">Signal</keyword>
<proteinExistence type="predicted"/>
<dbReference type="Proteomes" id="UP000274429">
    <property type="component" value="Unassembled WGS sequence"/>
</dbReference>
<feature type="region of interest" description="Disordered" evidence="1">
    <location>
        <begin position="574"/>
        <end position="595"/>
    </location>
</feature>